<evidence type="ECO:0000313" key="1">
    <source>
        <dbReference type="EMBL" id="GFN00946.1"/>
    </source>
</evidence>
<dbReference type="AlphaFoldDB" id="A0A7J0CEP7"/>
<evidence type="ECO:0000313" key="2">
    <source>
        <dbReference type="EMBL" id="NYE44416.1"/>
    </source>
</evidence>
<reference evidence="2 4" key="2">
    <citation type="submission" date="2020-07" db="EMBL/GenBank/DDBJ databases">
        <title>Sequencing the genomes of 1000 actinobacteria strains.</title>
        <authorList>
            <person name="Klenk H.-P."/>
        </authorList>
    </citation>
    <scope>NUCLEOTIDE SEQUENCE [LARGE SCALE GENOMIC DNA]</scope>
    <source>
        <strain evidence="2 4">DSM 41455</strain>
    </source>
</reference>
<sequence length="58" mass="5963">MAAETGWDGAGASLPAVGRWWEAGLVRGDGDAERPDWAALAEEVSAVAPEETPAPEGE</sequence>
<evidence type="ECO:0000313" key="4">
    <source>
        <dbReference type="Proteomes" id="UP000530403"/>
    </source>
</evidence>
<dbReference type="RefSeq" id="WP_173317114.1">
    <property type="nucleotide sequence ID" value="NZ_BAAAUE010000022.1"/>
</dbReference>
<reference evidence="1 3" key="1">
    <citation type="submission" date="2020-05" db="EMBL/GenBank/DDBJ databases">
        <title>Whole genome shotgun sequence of Streptomyces fulvorobeus NBRC 15897.</title>
        <authorList>
            <person name="Komaki H."/>
            <person name="Tamura T."/>
        </authorList>
    </citation>
    <scope>NUCLEOTIDE SEQUENCE [LARGE SCALE GENOMIC DNA]</scope>
    <source>
        <strain evidence="1 3">NBRC 15897</strain>
    </source>
</reference>
<dbReference type="EMBL" id="BLWC01000001">
    <property type="protein sequence ID" value="GFN00946.1"/>
    <property type="molecule type" value="Genomic_DNA"/>
</dbReference>
<name>A0A7J0CEP7_9ACTN</name>
<dbReference type="Proteomes" id="UP000530403">
    <property type="component" value="Unassembled WGS sequence"/>
</dbReference>
<accession>A0A7J0CEP7</accession>
<dbReference type="Proteomes" id="UP000498980">
    <property type="component" value="Unassembled WGS sequence"/>
</dbReference>
<dbReference type="EMBL" id="JACCCF010000001">
    <property type="protein sequence ID" value="NYE44416.1"/>
    <property type="molecule type" value="Genomic_DNA"/>
</dbReference>
<protein>
    <submittedName>
        <fullName evidence="1">Uncharacterized protein</fullName>
    </submittedName>
</protein>
<evidence type="ECO:0000313" key="3">
    <source>
        <dbReference type="Proteomes" id="UP000498980"/>
    </source>
</evidence>
<proteinExistence type="predicted"/>
<comment type="caution">
    <text evidence="1">The sequence shown here is derived from an EMBL/GenBank/DDBJ whole genome shotgun (WGS) entry which is preliminary data.</text>
</comment>
<organism evidence="1 3">
    <name type="scientific">Streptomyces fulvorobeus</name>
    <dbReference type="NCBI Taxonomy" id="284028"/>
    <lineage>
        <taxon>Bacteria</taxon>
        <taxon>Bacillati</taxon>
        <taxon>Actinomycetota</taxon>
        <taxon>Actinomycetes</taxon>
        <taxon>Kitasatosporales</taxon>
        <taxon>Streptomycetaceae</taxon>
        <taxon>Streptomyces</taxon>
    </lineage>
</organism>
<keyword evidence="3" id="KW-1185">Reference proteome</keyword>
<gene>
    <name evidence="2" type="ORF">HEB29_005427</name>
    <name evidence="1" type="ORF">Sfulv_57560</name>
</gene>